<evidence type="ECO:0000313" key="3">
    <source>
        <dbReference type="Proteomes" id="UP001202248"/>
    </source>
</evidence>
<dbReference type="RefSeq" id="WP_240826623.1">
    <property type="nucleotide sequence ID" value="NZ_JAKWBL010000001.1"/>
</dbReference>
<keyword evidence="1" id="KW-0732">Signal</keyword>
<dbReference type="EMBL" id="JAKWBL010000001">
    <property type="protein sequence ID" value="MCH5597224.1"/>
    <property type="molecule type" value="Genomic_DNA"/>
</dbReference>
<dbReference type="Proteomes" id="UP001202248">
    <property type="component" value="Unassembled WGS sequence"/>
</dbReference>
<feature type="chain" id="PRO_5045955648" description="Carboxypeptidase regulatory-like domain-containing protein" evidence="1">
    <location>
        <begin position="28"/>
        <end position="69"/>
    </location>
</feature>
<organism evidence="2 3">
    <name type="scientific">Niabella ginsengisoli</name>
    <dbReference type="NCBI Taxonomy" id="522298"/>
    <lineage>
        <taxon>Bacteria</taxon>
        <taxon>Pseudomonadati</taxon>
        <taxon>Bacteroidota</taxon>
        <taxon>Chitinophagia</taxon>
        <taxon>Chitinophagales</taxon>
        <taxon>Chitinophagaceae</taxon>
        <taxon>Niabella</taxon>
    </lineage>
</organism>
<keyword evidence="3" id="KW-1185">Reference proteome</keyword>
<evidence type="ECO:0000256" key="1">
    <source>
        <dbReference type="SAM" id="SignalP"/>
    </source>
</evidence>
<proteinExistence type="predicted"/>
<name>A0ABS9SFV0_9BACT</name>
<evidence type="ECO:0000313" key="2">
    <source>
        <dbReference type="EMBL" id="MCH5597224.1"/>
    </source>
</evidence>
<protein>
    <recommendedName>
        <fullName evidence="4">Carboxypeptidase regulatory-like domain-containing protein</fullName>
    </recommendedName>
</protein>
<gene>
    <name evidence="2" type="ORF">MKP09_04565</name>
</gene>
<feature type="signal peptide" evidence="1">
    <location>
        <begin position="1"/>
        <end position="27"/>
    </location>
</feature>
<evidence type="ECO:0008006" key="4">
    <source>
        <dbReference type="Google" id="ProtNLM"/>
    </source>
</evidence>
<reference evidence="2 3" key="1">
    <citation type="submission" date="2022-02" db="EMBL/GenBank/DDBJ databases">
        <authorList>
            <person name="Min J."/>
        </authorList>
    </citation>
    <scope>NUCLEOTIDE SEQUENCE [LARGE SCALE GENOMIC DNA]</scope>
    <source>
        <strain evidence="2 3">GR10-1</strain>
    </source>
</reference>
<comment type="caution">
    <text evidence="2">The sequence shown here is derived from an EMBL/GenBank/DDBJ whole genome shotgun (WGS) entry which is preliminary data.</text>
</comment>
<sequence>MKENKWSCCLLLLCATFFLIIPLTSLAQQSTAVTGVVVDETAKPVVGASVQFQIFQNLSNRVLQKRRIQ</sequence>
<accession>A0ABS9SFV0</accession>